<evidence type="ECO:0008006" key="4">
    <source>
        <dbReference type="Google" id="ProtNLM"/>
    </source>
</evidence>
<reference evidence="2" key="2">
    <citation type="submission" date="2020-09" db="EMBL/GenBank/DDBJ databases">
        <authorList>
            <person name="Sun Q."/>
            <person name="Ohkuma M."/>
        </authorList>
    </citation>
    <scope>NUCLEOTIDE SEQUENCE</scope>
    <source>
        <strain evidence="2">JCM 4391</strain>
    </source>
</reference>
<dbReference type="EMBL" id="BMTP01000030">
    <property type="protein sequence ID" value="GGU67008.1"/>
    <property type="molecule type" value="Genomic_DNA"/>
</dbReference>
<feature type="chain" id="PRO_5037275230" description="Secreted protein" evidence="1">
    <location>
        <begin position="38"/>
        <end position="80"/>
    </location>
</feature>
<feature type="signal peptide" evidence="1">
    <location>
        <begin position="1"/>
        <end position="37"/>
    </location>
</feature>
<comment type="caution">
    <text evidence="2">The sequence shown here is derived from an EMBL/GenBank/DDBJ whole genome shotgun (WGS) entry which is preliminary data.</text>
</comment>
<evidence type="ECO:0000313" key="2">
    <source>
        <dbReference type="EMBL" id="GGU67008.1"/>
    </source>
</evidence>
<keyword evidence="3" id="KW-1185">Reference proteome</keyword>
<protein>
    <recommendedName>
        <fullName evidence="4">Secreted protein</fullName>
    </recommendedName>
</protein>
<accession>A0A918I5H2</accession>
<gene>
    <name evidence="2" type="ORF">GCM10010274_64390</name>
</gene>
<dbReference type="Proteomes" id="UP000636661">
    <property type="component" value="Unassembled WGS sequence"/>
</dbReference>
<sequence length="80" mass="7910">MSLQRCDRYGSHENTKRAITAVILMSAALSAPTQAHAVDMLAAPGPAGGLPLLGGLLGAVGPLPAVDVVGQLLPNGILGG</sequence>
<dbReference type="AlphaFoldDB" id="A0A918I5H2"/>
<evidence type="ECO:0000313" key="3">
    <source>
        <dbReference type="Proteomes" id="UP000636661"/>
    </source>
</evidence>
<evidence type="ECO:0000256" key="1">
    <source>
        <dbReference type="SAM" id="SignalP"/>
    </source>
</evidence>
<name>A0A918I5H2_9ACTN</name>
<keyword evidence="1" id="KW-0732">Signal</keyword>
<reference evidence="2" key="1">
    <citation type="journal article" date="2014" name="Int. J. Syst. Evol. Microbiol.">
        <title>Complete genome sequence of Corynebacterium casei LMG S-19264T (=DSM 44701T), isolated from a smear-ripened cheese.</title>
        <authorList>
            <consortium name="US DOE Joint Genome Institute (JGI-PGF)"/>
            <person name="Walter F."/>
            <person name="Albersmeier A."/>
            <person name="Kalinowski J."/>
            <person name="Ruckert C."/>
        </authorList>
    </citation>
    <scope>NUCLEOTIDE SEQUENCE</scope>
    <source>
        <strain evidence="2">JCM 4391</strain>
    </source>
</reference>
<proteinExistence type="predicted"/>
<organism evidence="2 3">
    <name type="scientific">Streptomyces lavendofoliae</name>
    <dbReference type="NCBI Taxonomy" id="67314"/>
    <lineage>
        <taxon>Bacteria</taxon>
        <taxon>Bacillati</taxon>
        <taxon>Actinomycetota</taxon>
        <taxon>Actinomycetes</taxon>
        <taxon>Kitasatosporales</taxon>
        <taxon>Streptomycetaceae</taxon>
        <taxon>Streptomyces</taxon>
    </lineage>
</organism>